<dbReference type="Proteomes" id="UP001234989">
    <property type="component" value="Chromosome 12"/>
</dbReference>
<name>A0AAF1A3Q0_SOLVR</name>
<reference evidence="3" key="1">
    <citation type="submission" date="2023-08" db="EMBL/GenBank/DDBJ databases">
        <title>A de novo genome assembly of Solanum verrucosum Schlechtendal, a Mexican diploid species geographically isolated from the other diploid A-genome species in potato relatives.</title>
        <authorList>
            <person name="Hosaka K."/>
        </authorList>
    </citation>
    <scope>NUCLEOTIDE SEQUENCE</scope>
    <source>
        <tissue evidence="3">Young leaves</tissue>
    </source>
</reference>
<evidence type="ECO:0000256" key="1">
    <source>
        <dbReference type="SAM" id="MobiDB-lite"/>
    </source>
</evidence>
<accession>A0AAF1A3Q0</accession>
<proteinExistence type="predicted"/>
<feature type="region of interest" description="Disordered" evidence="1">
    <location>
        <begin position="165"/>
        <end position="188"/>
    </location>
</feature>
<protein>
    <recommendedName>
        <fullName evidence="2">Retrotransposon gag domain-containing protein</fullName>
    </recommendedName>
</protein>
<evidence type="ECO:0000313" key="4">
    <source>
        <dbReference type="Proteomes" id="UP001234989"/>
    </source>
</evidence>
<dbReference type="InterPro" id="IPR005162">
    <property type="entry name" value="Retrotrans_gag_dom"/>
</dbReference>
<feature type="domain" description="Retrotransposon gag" evidence="2">
    <location>
        <begin position="106"/>
        <end position="166"/>
    </location>
</feature>
<gene>
    <name evidence="3" type="ORF">MTR67_052985</name>
</gene>
<feature type="non-terminal residue" evidence="3">
    <location>
        <position position="1"/>
    </location>
</feature>
<dbReference type="EMBL" id="CP133623">
    <property type="protein sequence ID" value="WMV59600.1"/>
    <property type="molecule type" value="Genomic_DNA"/>
</dbReference>
<feature type="region of interest" description="Disordered" evidence="1">
    <location>
        <begin position="1"/>
        <end position="28"/>
    </location>
</feature>
<evidence type="ECO:0000313" key="3">
    <source>
        <dbReference type="EMBL" id="WMV59600.1"/>
    </source>
</evidence>
<dbReference type="AlphaFoldDB" id="A0AAF1A3Q0"/>
<sequence>SDLRTVDRTTVRADQPYGEPRTTSTGRGLTYGPWMVTSVTNQNNQYVPIPANTSGGLVATKFYDFVRMNSPIFLGSQIGEDLQNFIDEVEKIFGVMKVTDNDRVELASYQLKDVAHIWYTQWKENKVTDATPITWECFSETFLDRFFPRELREAKAQEFMNLRQGNCHDPSLGPRRDMANEEPEGTPNKPLKLVITLHRLRKYIQH</sequence>
<dbReference type="Pfam" id="PF03732">
    <property type="entry name" value="Retrotrans_gag"/>
    <property type="match status" value="1"/>
</dbReference>
<feature type="compositionally biased region" description="Basic and acidic residues" evidence="1">
    <location>
        <begin position="1"/>
        <end position="11"/>
    </location>
</feature>
<evidence type="ECO:0000259" key="2">
    <source>
        <dbReference type="Pfam" id="PF03732"/>
    </source>
</evidence>
<organism evidence="3 4">
    <name type="scientific">Solanum verrucosum</name>
    <dbReference type="NCBI Taxonomy" id="315347"/>
    <lineage>
        <taxon>Eukaryota</taxon>
        <taxon>Viridiplantae</taxon>
        <taxon>Streptophyta</taxon>
        <taxon>Embryophyta</taxon>
        <taxon>Tracheophyta</taxon>
        <taxon>Spermatophyta</taxon>
        <taxon>Magnoliopsida</taxon>
        <taxon>eudicotyledons</taxon>
        <taxon>Gunneridae</taxon>
        <taxon>Pentapetalae</taxon>
        <taxon>asterids</taxon>
        <taxon>lamiids</taxon>
        <taxon>Solanales</taxon>
        <taxon>Solanaceae</taxon>
        <taxon>Solanoideae</taxon>
        <taxon>Solaneae</taxon>
        <taxon>Solanum</taxon>
    </lineage>
</organism>
<keyword evidence="4" id="KW-1185">Reference proteome</keyword>